<feature type="compositionally biased region" description="Acidic residues" evidence="2">
    <location>
        <begin position="380"/>
        <end position="395"/>
    </location>
</feature>
<feature type="region of interest" description="Disordered" evidence="2">
    <location>
        <begin position="377"/>
        <end position="414"/>
    </location>
</feature>
<comment type="caution">
    <text evidence="3">The sequence shown here is derived from an EMBL/GenBank/DDBJ whole genome shotgun (WGS) entry which is preliminary data.</text>
</comment>
<feature type="region of interest" description="Disordered" evidence="2">
    <location>
        <begin position="491"/>
        <end position="551"/>
    </location>
</feature>
<sequence>MASHHRHHHQQQLNPLPTTSCCCSWHCCTQSYHPSPPPPPPQTEPLLQALVSHLLLQQQPPPQNLQKGQHFKQQKKNFHQTQEDLHYHHNPQSQSILSSLLHRIDALESSLQRFSSSAKNHYLSYSLRDTAARVIQTHFRAFLVRRSITLGLLKDLAFIKSRFNSLKLSVSNKAHFDFEVVSHKAMALLIKLDSIQGGDPMIRDGKRSITRDLVKFLEFIDGFAVKRHQISYKAAKNVRFVSNSNKSRVLRSSDCENLRKARREVMEELSDRVEKISGFSRVLENDEENIELERFHQVIDDDDEQPNPRETFNEKSGASNIRSGILVKRHGGQARVKKNVRFADNGNVIWLVSSGGVSLIGGTDSSEDQGVVEKHRNEVDGIEGDSNESEDDEEAHLENGRSSHSSDEEKIPKGCFRSGARADVCGDMQARVKKSVRFADNGNVQARVKKSVRFADNGNVIWPVSSGGVSLIDGTDYSEDRGVVENHCNEVEGIDGDSTESEDDEEAHLEKGRSSHSSDEEKIPRGSFRSGARADVSGDIQGQNKTFMFSAPAPVKMESKADLMKKRRALKIVT</sequence>
<evidence type="ECO:0000256" key="1">
    <source>
        <dbReference type="ARBA" id="ARBA00023186"/>
    </source>
</evidence>
<dbReference type="PANTHER" id="PTHR33322">
    <property type="entry name" value="BAG DOMAIN CONTAINING PROTEIN, EXPRESSED"/>
    <property type="match status" value="1"/>
</dbReference>
<gene>
    <name evidence="3" type="ORF">CFOL_v3_09222</name>
</gene>
<keyword evidence="4" id="KW-1185">Reference proteome</keyword>
<dbReference type="InterPro" id="IPR040400">
    <property type="entry name" value="BAG5/6/7/8"/>
</dbReference>
<dbReference type="FunCoup" id="A0A1Q3BCL9">
    <property type="interactions" value="1065"/>
</dbReference>
<dbReference type="PANTHER" id="PTHR33322:SF18">
    <property type="entry name" value="BAG FAMILY MOLECULAR CHAPERONE REGULATOR 8, CHLOROPLASTIC"/>
    <property type="match status" value="1"/>
</dbReference>
<dbReference type="OrthoDB" id="1100735at2759"/>
<dbReference type="Proteomes" id="UP000187406">
    <property type="component" value="Unassembled WGS sequence"/>
</dbReference>
<name>A0A1Q3BCL9_CEPFO</name>
<evidence type="ECO:0000313" key="4">
    <source>
        <dbReference type="Proteomes" id="UP000187406"/>
    </source>
</evidence>
<dbReference type="GO" id="GO:0006457">
    <property type="term" value="P:protein folding"/>
    <property type="evidence" value="ECO:0007669"/>
    <property type="project" value="TreeGrafter"/>
</dbReference>
<dbReference type="EMBL" id="BDDD01000428">
    <property type="protein sequence ID" value="GAV65708.1"/>
    <property type="molecule type" value="Genomic_DNA"/>
</dbReference>
<keyword evidence="1" id="KW-0143">Chaperone</keyword>
<feature type="compositionally biased region" description="Basic and acidic residues" evidence="2">
    <location>
        <begin position="508"/>
        <end position="524"/>
    </location>
</feature>
<proteinExistence type="predicted"/>
<evidence type="ECO:0000256" key="2">
    <source>
        <dbReference type="SAM" id="MobiDB-lite"/>
    </source>
</evidence>
<dbReference type="AlphaFoldDB" id="A0A1Q3BCL9"/>
<feature type="compositionally biased region" description="Basic and acidic residues" evidence="2">
    <location>
        <begin position="396"/>
        <end position="412"/>
    </location>
</feature>
<reference evidence="4" key="1">
    <citation type="submission" date="2016-04" db="EMBL/GenBank/DDBJ databases">
        <title>Cephalotus genome sequencing.</title>
        <authorList>
            <person name="Fukushima K."/>
            <person name="Hasebe M."/>
            <person name="Fang X."/>
        </authorList>
    </citation>
    <scope>NUCLEOTIDE SEQUENCE [LARGE SCALE GENOMIC DNA]</scope>
    <source>
        <strain evidence="4">cv. St1</strain>
    </source>
</reference>
<feature type="compositionally biased region" description="Acidic residues" evidence="2">
    <location>
        <begin position="492"/>
        <end position="507"/>
    </location>
</feature>
<evidence type="ECO:0000313" key="3">
    <source>
        <dbReference type="EMBL" id="GAV65708.1"/>
    </source>
</evidence>
<dbReference type="InParanoid" id="A0A1Q3BCL9"/>
<dbReference type="STRING" id="3775.A0A1Q3BCL9"/>
<protein>
    <submittedName>
        <fullName evidence="3">BAG domain-containing protein</fullName>
    </submittedName>
</protein>
<organism evidence="3 4">
    <name type="scientific">Cephalotus follicularis</name>
    <name type="common">Albany pitcher plant</name>
    <dbReference type="NCBI Taxonomy" id="3775"/>
    <lineage>
        <taxon>Eukaryota</taxon>
        <taxon>Viridiplantae</taxon>
        <taxon>Streptophyta</taxon>
        <taxon>Embryophyta</taxon>
        <taxon>Tracheophyta</taxon>
        <taxon>Spermatophyta</taxon>
        <taxon>Magnoliopsida</taxon>
        <taxon>eudicotyledons</taxon>
        <taxon>Gunneridae</taxon>
        <taxon>Pentapetalae</taxon>
        <taxon>rosids</taxon>
        <taxon>fabids</taxon>
        <taxon>Oxalidales</taxon>
        <taxon>Cephalotaceae</taxon>
        <taxon>Cephalotus</taxon>
    </lineage>
</organism>
<dbReference type="GO" id="GO:0009506">
    <property type="term" value="C:plasmodesma"/>
    <property type="evidence" value="ECO:0007669"/>
    <property type="project" value="TreeGrafter"/>
</dbReference>
<accession>A0A1Q3BCL9</accession>